<comment type="similarity">
    <text evidence="1 3">Belongs to the N-Me-Phe pilin family.</text>
</comment>
<evidence type="ECO:0000256" key="1">
    <source>
        <dbReference type="ARBA" id="ARBA00005233"/>
    </source>
</evidence>
<dbReference type="Pfam" id="PF07963">
    <property type="entry name" value="N_methyl"/>
    <property type="match status" value="1"/>
</dbReference>
<dbReference type="PANTHER" id="PTHR30093:SF34">
    <property type="entry name" value="PREPILIN PEPTIDASE-DEPENDENT PROTEIN D"/>
    <property type="match status" value="1"/>
</dbReference>
<dbReference type="EMBL" id="JBDLOB010000002">
    <property type="protein sequence ID" value="MEN8625152.1"/>
    <property type="molecule type" value="Genomic_DNA"/>
</dbReference>
<dbReference type="Pfam" id="PF00114">
    <property type="entry name" value="Pilin"/>
    <property type="match status" value="1"/>
</dbReference>
<reference evidence="5 6" key="1">
    <citation type="submission" date="2024-05" db="EMBL/GenBank/DDBJ databases">
        <title>Genome sequencing of Marine Estuary Bacteria, Pseudoalteromonas distincta strain FA, Psychrobacter proteolyticus strain EA, and Shewanella baltica strain CA.</title>
        <authorList>
            <person name="Dieffenbach S.A."/>
            <person name="Maclea K.S."/>
        </authorList>
    </citation>
    <scope>NUCLEOTIDE SEQUENCE [LARGE SCALE GENOMIC DNA]</scope>
    <source>
        <strain evidence="5 6">EA</strain>
    </source>
</reference>
<keyword evidence="4" id="KW-1133">Transmembrane helix</keyword>
<evidence type="ECO:0000313" key="6">
    <source>
        <dbReference type="Proteomes" id="UP001414441"/>
    </source>
</evidence>
<proteinExistence type="inferred from homology"/>
<protein>
    <submittedName>
        <fullName evidence="5">Pilin</fullName>
    </submittedName>
</protein>
<keyword evidence="4" id="KW-0472">Membrane</keyword>
<dbReference type="PROSITE" id="PS00409">
    <property type="entry name" value="PROKAR_NTER_METHYL"/>
    <property type="match status" value="1"/>
</dbReference>
<dbReference type="Proteomes" id="UP001414441">
    <property type="component" value="Unassembled WGS sequence"/>
</dbReference>
<keyword evidence="3" id="KW-0281">Fimbrium</keyword>
<evidence type="ECO:0000256" key="3">
    <source>
        <dbReference type="RuleBase" id="RU000389"/>
    </source>
</evidence>
<dbReference type="InterPro" id="IPR012902">
    <property type="entry name" value="N_methyl_site"/>
</dbReference>
<gene>
    <name evidence="5" type="ORF">ABFV72_03915</name>
</gene>
<keyword evidence="2" id="KW-0488">Methylation</keyword>
<dbReference type="NCBIfam" id="TIGR02532">
    <property type="entry name" value="IV_pilin_GFxxxE"/>
    <property type="match status" value="1"/>
</dbReference>
<dbReference type="Gene3D" id="3.30.700.10">
    <property type="entry name" value="Glycoprotein, Type 4 Pilin"/>
    <property type="match status" value="1"/>
</dbReference>
<keyword evidence="6" id="KW-1185">Reference proteome</keyword>
<dbReference type="SUPFAM" id="SSF54523">
    <property type="entry name" value="Pili subunits"/>
    <property type="match status" value="1"/>
</dbReference>
<evidence type="ECO:0000313" key="5">
    <source>
        <dbReference type="EMBL" id="MEN8625152.1"/>
    </source>
</evidence>
<organism evidence="5 6">
    <name type="scientific">Psychrobacter proteolyticus</name>
    <dbReference type="NCBI Taxonomy" id="147825"/>
    <lineage>
        <taxon>Bacteria</taxon>
        <taxon>Pseudomonadati</taxon>
        <taxon>Pseudomonadota</taxon>
        <taxon>Gammaproteobacteria</taxon>
        <taxon>Moraxellales</taxon>
        <taxon>Moraxellaceae</taxon>
        <taxon>Psychrobacter</taxon>
    </lineage>
</organism>
<dbReference type="PANTHER" id="PTHR30093">
    <property type="entry name" value="GENERAL SECRETION PATHWAY PROTEIN G"/>
    <property type="match status" value="1"/>
</dbReference>
<accession>A0ABV0D405</accession>
<sequence length="151" mass="15532">MNATTQKGFTLIELMIVIAIIGILAAIALPAYQDYTARAQASEGFKATSGLQSDIGIFVADQNRYPQAADVDGEDLLEGKYFAAGGVEITGGDAAAIVEPTTPSVIQVTFDAGANNGETLTLTPTATATGQISEWTCAGTIDGSRLPASCQ</sequence>
<evidence type="ECO:0000256" key="4">
    <source>
        <dbReference type="SAM" id="Phobius"/>
    </source>
</evidence>
<feature type="transmembrane region" description="Helical" evidence="4">
    <location>
        <begin position="12"/>
        <end position="32"/>
    </location>
</feature>
<name>A0ABV0D405_9GAMM</name>
<comment type="caution">
    <text evidence="5">The sequence shown here is derived from an EMBL/GenBank/DDBJ whole genome shotgun (WGS) entry which is preliminary data.</text>
</comment>
<evidence type="ECO:0000256" key="2">
    <source>
        <dbReference type="ARBA" id="ARBA00022481"/>
    </source>
</evidence>
<dbReference type="RefSeq" id="WP_347162511.1">
    <property type="nucleotide sequence ID" value="NZ_JBDLOB010000002.1"/>
</dbReference>
<dbReference type="InterPro" id="IPR001082">
    <property type="entry name" value="Pilin"/>
</dbReference>
<keyword evidence="4" id="KW-0812">Transmembrane</keyword>
<dbReference type="InterPro" id="IPR045584">
    <property type="entry name" value="Pilin-like"/>
</dbReference>